<dbReference type="Pfam" id="PF13186">
    <property type="entry name" value="SPASM"/>
    <property type="match status" value="1"/>
</dbReference>
<dbReference type="SFLD" id="SFLDG01067">
    <property type="entry name" value="SPASM/twitch_domain_containing"/>
    <property type="match status" value="1"/>
</dbReference>
<dbReference type="SMART" id="SM00729">
    <property type="entry name" value="Elp3"/>
    <property type="match status" value="1"/>
</dbReference>
<feature type="domain" description="Radical SAM core" evidence="6">
    <location>
        <begin position="6"/>
        <end position="215"/>
    </location>
</feature>
<dbReference type="NCBIfam" id="TIGR04085">
    <property type="entry name" value="rSAM_more_4Fe4S"/>
    <property type="match status" value="1"/>
</dbReference>
<evidence type="ECO:0000256" key="1">
    <source>
        <dbReference type="ARBA" id="ARBA00001966"/>
    </source>
</evidence>
<dbReference type="GO" id="GO:0051536">
    <property type="term" value="F:iron-sulfur cluster binding"/>
    <property type="evidence" value="ECO:0007669"/>
    <property type="project" value="UniProtKB-KW"/>
</dbReference>
<evidence type="ECO:0000256" key="4">
    <source>
        <dbReference type="ARBA" id="ARBA00023004"/>
    </source>
</evidence>
<evidence type="ECO:0000256" key="5">
    <source>
        <dbReference type="ARBA" id="ARBA00023014"/>
    </source>
</evidence>
<evidence type="ECO:0000313" key="7">
    <source>
        <dbReference type="EMBL" id="EIJ34813.1"/>
    </source>
</evidence>
<evidence type="ECO:0000256" key="3">
    <source>
        <dbReference type="ARBA" id="ARBA00022723"/>
    </source>
</evidence>
<dbReference type="EMBL" id="JH651384">
    <property type="protein sequence ID" value="EIJ34813.1"/>
    <property type="molecule type" value="Genomic_DNA"/>
</dbReference>
<dbReference type="SUPFAM" id="SSF102114">
    <property type="entry name" value="Radical SAM enzymes"/>
    <property type="match status" value="1"/>
</dbReference>
<dbReference type="PROSITE" id="PS51918">
    <property type="entry name" value="RADICAL_SAM"/>
    <property type="match status" value="1"/>
</dbReference>
<keyword evidence="5" id="KW-0411">Iron-sulfur</keyword>
<reference evidence="8" key="1">
    <citation type="journal article" date="2011" name="Stand. Genomic Sci.">
        <title>Genome sequence of the filamentous, gliding Thiothrix nivea neotype strain (JP2(T)).</title>
        <authorList>
            <person name="Lapidus A."/>
            <person name="Nolan M."/>
            <person name="Lucas S."/>
            <person name="Glavina Del Rio T."/>
            <person name="Tice H."/>
            <person name="Cheng J.F."/>
            <person name="Tapia R."/>
            <person name="Han C."/>
            <person name="Goodwin L."/>
            <person name="Pitluck S."/>
            <person name="Liolios K."/>
            <person name="Pagani I."/>
            <person name="Ivanova N."/>
            <person name="Huntemann M."/>
            <person name="Mavromatis K."/>
            <person name="Mikhailova N."/>
            <person name="Pati A."/>
            <person name="Chen A."/>
            <person name="Palaniappan K."/>
            <person name="Land M."/>
            <person name="Brambilla E.M."/>
            <person name="Rohde M."/>
            <person name="Abt B."/>
            <person name="Verbarg S."/>
            <person name="Goker M."/>
            <person name="Bristow J."/>
            <person name="Eisen J.A."/>
            <person name="Markowitz V."/>
            <person name="Hugenholtz P."/>
            <person name="Kyrpides N.C."/>
            <person name="Klenk H.P."/>
            <person name="Woyke T."/>
        </authorList>
    </citation>
    <scope>NUCLEOTIDE SEQUENCE [LARGE SCALE GENOMIC DNA]</scope>
    <source>
        <strain evidence="8">ATCC 35100 / DSM 5205 / JP2</strain>
    </source>
</reference>
<dbReference type="PANTHER" id="PTHR11228:SF7">
    <property type="entry name" value="PQQA PEPTIDE CYCLASE"/>
    <property type="match status" value="1"/>
</dbReference>
<keyword evidence="4" id="KW-0408">Iron</keyword>
<dbReference type="SFLD" id="SFLDG01386">
    <property type="entry name" value="main_SPASM_domain-containing"/>
    <property type="match status" value="1"/>
</dbReference>
<dbReference type="Gene3D" id="3.20.20.70">
    <property type="entry name" value="Aldolase class I"/>
    <property type="match status" value="1"/>
</dbReference>
<dbReference type="InterPro" id="IPR058240">
    <property type="entry name" value="rSAM_sf"/>
</dbReference>
<dbReference type="AlphaFoldDB" id="A0A656HEM1"/>
<protein>
    <submittedName>
        <fullName evidence="7">Radical SAM domain protein</fullName>
    </submittedName>
</protein>
<evidence type="ECO:0000259" key="6">
    <source>
        <dbReference type="PROSITE" id="PS51918"/>
    </source>
</evidence>
<dbReference type="InterPro" id="IPR013785">
    <property type="entry name" value="Aldolase_TIM"/>
</dbReference>
<proteinExistence type="predicted"/>
<evidence type="ECO:0000313" key="8">
    <source>
        <dbReference type="Proteomes" id="UP000005317"/>
    </source>
</evidence>
<accession>A0A656HEM1</accession>
<dbReference type="InterPro" id="IPR050377">
    <property type="entry name" value="Radical_SAM_PqqE_MftC-like"/>
</dbReference>
<name>A0A656HEM1_THINJ</name>
<comment type="cofactor">
    <cofactor evidence="1">
        <name>[4Fe-4S] cluster</name>
        <dbReference type="ChEBI" id="CHEBI:49883"/>
    </cofactor>
</comment>
<dbReference type="InterPro" id="IPR023885">
    <property type="entry name" value="4Fe4S-binding_SPASM_dom"/>
</dbReference>
<dbReference type="Proteomes" id="UP000005317">
    <property type="component" value="Unassembled WGS sequence"/>
</dbReference>
<dbReference type="PANTHER" id="PTHR11228">
    <property type="entry name" value="RADICAL SAM DOMAIN PROTEIN"/>
    <property type="match status" value="1"/>
</dbReference>
<sequence length="447" mass="49695">MSTQLRQRRTYAVWEITLKCNLACQHCGSRAGEARQDELSTAEALDLVQQMAEAGIGEVTLIGGEAFLRKDWLEIAAEINRCGMICTLTTGGYGISAELARRIKQAGLASVSVSIDGMEASHDAQRGKAGSWKFAFESLQHLRHAGVPITANSQANRLSAPEFPLFYEKLVEVGVGGWQIAMTVPMGNAADNSWLLLQPAELLVLHPMLAYLARRGRREGLIMQPGNNVGYYGPYEKLLRSYGSDNDWAFWRGCKAGLALIGIEADGTIKGCPSLPTNAYAGGNIRRHSLRDIVLNAEKMQINMSTGTEQGTDHMWGFCKSCEYAELCRGGCSWTSHVFFDKRGNNPYCHYRSLVHAAHGIREDLRIKRNAFGLPFDNGEFEISEKALGAAWSGNEEQRLTPDRIQWPEQWLQEDSELKGFIQNEIDHNIGNMRNYLGLTRKHKLAV</sequence>
<dbReference type="CDD" id="cd01335">
    <property type="entry name" value="Radical_SAM"/>
    <property type="match status" value="1"/>
</dbReference>
<dbReference type="OrthoDB" id="9792276at2"/>
<keyword evidence="3" id="KW-0479">Metal-binding</keyword>
<dbReference type="InterPro" id="IPR007197">
    <property type="entry name" value="rSAM"/>
</dbReference>
<dbReference type="Pfam" id="PF04055">
    <property type="entry name" value="Radical_SAM"/>
    <property type="match status" value="1"/>
</dbReference>
<dbReference type="InterPro" id="IPR006638">
    <property type="entry name" value="Elp3/MiaA/NifB-like_rSAM"/>
</dbReference>
<dbReference type="RefSeq" id="WP_002708735.1">
    <property type="nucleotide sequence ID" value="NZ_JH651384.1"/>
</dbReference>
<evidence type="ECO:0000256" key="2">
    <source>
        <dbReference type="ARBA" id="ARBA00022691"/>
    </source>
</evidence>
<dbReference type="SFLD" id="SFLDS00029">
    <property type="entry name" value="Radical_SAM"/>
    <property type="match status" value="1"/>
</dbReference>
<keyword evidence="8" id="KW-1185">Reference proteome</keyword>
<organism evidence="7 8">
    <name type="scientific">Thiothrix nivea (strain ATCC 35100 / DSM 5205 / JP2)</name>
    <dbReference type="NCBI Taxonomy" id="870187"/>
    <lineage>
        <taxon>Bacteria</taxon>
        <taxon>Pseudomonadati</taxon>
        <taxon>Pseudomonadota</taxon>
        <taxon>Gammaproteobacteria</taxon>
        <taxon>Thiotrichales</taxon>
        <taxon>Thiotrichaceae</taxon>
        <taxon>Thiothrix</taxon>
    </lineage>
</organism>
<gene>
    <name evidence="7" type="ORF">Thini_2254</name>
</gene>
<dbReference type="GO" id="GO:0046872">
    <property type="term" value="F:metal ion binding"/>
    <property type="evidence" value="ECO:0007669"/>
    <property type="project" value="UniProtKB-KW"/>
</dbReference>
<keyword evidence="2" id="KW-0949">S-adenosyl-L-methionine</keyword>
<dbReference type="GO" id="GO:0003824">
    <property type="term" value="F:catalytic activity"/>
    <property type="evidence" value="ECO:0007669"/>
    <property type="project" value="InterPro"/>
</dbReference>